<evidence type="ECO:0000256" key="1">
    <source>
        <dbReference type="ARBA" id="ARBA00004651"/>
    </source>
</evidence>
<dbReference type="InterPro" id="IPR037185">
    <property type="entry name" value="EmrE-like"/>
</dbReference>
<dbReference type="SUPFAM" id="SSF103481">
    <property type="entry name" value="Multidrug resistance efflux transporter EmrE"/>
    <property type="match status" value="2"/>
</dbReference>
<dbReference type="PANTHER" id="PTHR42920:SF11">
    <property type="entry name" value="INNER MEMBRANE PROTEIN YTFF"/>
    <property type="match status" value="1"/>
</dbReference>
<organism evidence="9 10">
    <name type="scientific">Noviherbaspirillum pedocola</name>
    <dbReference type="NCBI Taxonomy" id="2801341"/>
    <lineage>
        <taxon>Bacteria</taxon>
        <taxon>Pseudomonadati</taxon>
        <taxon>Pseudomonadota</taxon>
        <taxon>Betaproteobacteria</taxon>
        <taxon>Burkholderiales</taxon>
        <taxon>Oxalobacteraceae</taxon>
        <taxon>Noviherbaspirillum</taxon>
    </lineage>
</organism>
<dbReference type="RefSeq" id="WP_200591438.1">
    <property type="nucleotide sequence ID" value="NZ_JAEPBG010000003.1"/>
</dbReference>
<feature type="domain" description="EamA" evidence="8">
    <location>
        <begin position="3"/>
        <end position="140"/>
    </location>
</feature>
<evidence type="ECO:0000256" key="2">
    <source>
        <dbReference type="ARBA" id="ARBA00022475"/>
    </source>
</evidence>
<keyword evidence="10" id="KW-1185">Reference proteome</keyword>
<evidence type="ECO:0000259" key="8">
    <source>
        <dbReference type="Pfam" id="PF00892"/>
    </source>
</evidence>
<feature type="transmembrane region" description="Helical" evidence="7">
    <location>
        <begin position="128"/>
        <end position="145"/>
    </location>
</feature>
<keyword evidence="3 7" id="KW-0812">Transmembrane</keyword>
<dbReference type="PANTHER" id="PTHR42920">
    <property type="entry name" value="OS03G0707200 PROTEIN-RELATED"/>
    <property type="match status" value="1"/>
</dbReference>
<feature type="domain" description="EamA" evidence="8">
    <location>
        <begin position="155"/>
        <end position="285"/>
    </location>
</feature>
<comment type="caution">
    <text evidence="9">The sequence shown here is derived from an EMBL/GenBank/DDBJ whole genome shotgun (WGS) entry which is preliminary data.</text>
</comment>
<feature type="transmembrane region" description="Helical" evidence="7">
    <location>
        <begin position="73"/>
        <end position="96"/>
    </location>
</feature>
<dbReference type="InterPro" id="IPR051258">
    <property type="entry name" value="Diverse_Substrate_Transporter"/>
</dbReference>
<dbReference type="Gene3D" id="1.10.3730.20">
    <property type="match status" value="2"/>
</dbReference>
<feature type="transmembrane region" description="Helical" evidence="7">
    <location>
        <begin position="190"/>
        <end position="208"/>
    </location>
</feature>
<dbReference type="GO" id="GO:0005886">
    <property type="term" value="C:plasma membrane"/>
    <property type="evidence" value="ECO:0007669"/>
    <property type="project" value="UniProtKB-SubCell"/>
</dbReference>
<keyword evidence="4 7" id="KW-1133">Transmembrane helix</keyword>
<evidence type="ECO:0000256" key="3">
    <source>
        <dbReference type="ARBA" id="ARBA00022692"/>
    </source>
</evidence>
<comment type="subcellular location">
    <subcellularLocation>
        <location evidence="1">Cell membrane</location>
        <topology evidence="1">Multi-pass membrane protein</topology>
    </subcellularLocation>
</comment>
<dbReference type="Pfam" id="PF00892">
    <property type="entry name" value="EamA"/>
    <property type="match status" value="2"/>
</dbReference>
<feature type="transmembrane region" description="Helical" evidence="7">
    <location>
        <begin position="32"/>
        <end position="52"/>
    </location>
</feature>
<evidence type="ECO:0000256" key="7">
    <source>
        <dbReference type="SAM" id="Phobius"/>
    </source>
</evidence>
<evidence type="ECO:0000313" key="10">
    <source>
        <dbReference type="Proteomes" id="UP000622890"/>
    </source>
</evidence>
<feature type="region of interest" description="Disordered" evidence="6">
    <location>
        <begin position="293"/>
        <end position="316"/>
    </location>
</feature>
<evidence type="ECO:0000313" key="9">
    <source>
        <dbReference type="EMBL" id="MBK4734653.1"/>
    </source>
</evidence>
<feature type="transmembrane region" description="Helical" evidence="7">
    <location>
        <begin position="102"/>
        <end position="121"/>
    </location>
</feature>
<feature type="transmembrane region" description="Helical" evidence="7">
    <location>
        <begin position="246"/>
        <end position="263"/>
    </location>
</feature>
<feature type="transmembrane region" description="Helical" evidence="7">
    <location>
        <begin position="214"/>
        <end position="234"/>
    </location>
</feature>
<gene>
    <name evidence="9" type="ORF">JJB74_08565</name>
</gene>
<keyword evidence="5 7" id="KW-0472">Membrane</keyword>
<evidence type="ECO:0000256" key="6">
    <source>
        <dbReference type="SAM" id="MobiDB-lite"/>
    </source>
</evidence>
<feature type="transmembrane region" description="Helical" evidence="7">
    <location>
        <begin position="269"/>
        <end position="286"/>
    </location>
</feature>
<accession>A0A934W6Q4</accession>
<keyword evidence="2" id="KW-1003">Cell membrane</keyword>
<sequence length="350" mass="37386">MFSGAIYAFLAAFTFGASTPFAKILVGQVAPVTLAGLLYLGSGLGLLIWFAFRAFTAPSLTDKSSHLTKKDAPWLASAILFGGIAGPVLLMLGLTLTPGSSASLLLNMEGVLTSLLAWFVFKENFDRRIFIGMVLIVIGGGVLSWEQRPEFGVPWGAIAIVGACLCWAIDNNLTRKISASDAVQIAGVKGLVAGAVNLSIGLALGMALPAVGSALLAGVVGFCGYGLSLVFFVLALRNLGTARTGAYFSIAPFVGAAISLVLLREEPGAGFWVAGALMGAGIWLHLTEKHEHVHTHEPMSHAHPHTHDEHHQHQHDFPWDGQEPHVHLHQHEPLTHSHVHVPDIHHRHKH</sequence>
<evidence type="ECO:0000256" key="5">
    <source>
        <dbReference type="ARBA" id="ARBA00023136"/>
    </source>
</evidence>
<protein>
    <submittedName>
        <fullName evidence="9">DMT family transporter</fullName>
    </submittedName>
</protein>
<dbReference type="InterPro" id="IPR000620">
    <property type="entry name" value="EamA_dom"/>
</dbReference>
<name>A0A934W6Q4_9BURK</name>
<evidence type="ECO:0000256" key="4">
    <source>
        <dbReference type="ARBA" id="ARBA00022989"/>
    </source>
</evidence>
<reference evidence="9" key="1">
    <citation type="submission" date="2021-01" db="EMBL/GenBank/DDBJ databases">
        <title>Genome sequence of strain Noviherbaspirillum sp. DKR-6.</title>
        <authorList>
            <person name="Chaudhary D.K."/>
        </authorList>
    </citation>
    <scope>NUCLEOTIDE SEQUENCE</scope>
    <source>
        <strain evidence="9">DKR-6</strain>
    </source>
</reference>
<dbReference type="AlphaFoldDB" id="A0A934W6Q4"/>
<dbReference type="Proteomes" id="UP000622890">
    <property type="component" value="Unassembled WGS sequence"/>
</dbReference>
<feature type="transmembrane region" description="Helical" evidence="7">
    <location>
        <begin position="151"/>
        <end position="169"/>
    </location>
</feature>
<dbReference type="EMBL" id="JAEPBG010000003">
    <property type="protein sequence ID" value="MBK4734653.1"/>
    <property type="molecule type" value="Genomic_DNA"/>
</dbReference>
<proteinExistence type="predicted"/>